<sequence length="413" mass="47337">MNNEEAIKFSPNTKFMVDKDYAIVINRIEGLWVKIPKDCEEMLRQCDKLGYSISYLMNSLVDDEDRTYMSKIIKVLEEIKVLGYEEKNSRLHDISFAITNRCNLHCKHCMVNADKCDIKENFTTKEIINALDKIIEAKPEAITITGGEPLVRPDFIKIIKYLKNNYNGKIGLMTNATLITENNINDIISCVSSIDISIDGVDEKSCSIIRGKGVFEKVVSAIKLLKEHNFNEITTSMVLSANNEPLVDKFFQLNEDLGVNGILRALSFVGQAKTNEELLRKEFQSEEKKSSQKLKDMHNSDKFHSCTCAAGCKTLTIENDGNIYPCNLFIEEEHKLGNIMDINNIKDILVCDKNKFLSKSLQKYEPDSMEKCKECNVRYFCWSCLHQIVDVEEDGIFDKRCQYMKKLLQPAYE</sequence>
<keyword evidence="4" id="KW-0411">Iron-sulfur</keyword>
<dbReference type="SFLD" id="SFLDG01067">
    <property type="entry name" value="SPASM/twitch_domain_containing"/>
    <property type="match status" value="1"/>
</dbReference>
<dbReference type="InterPro" id="IPR050377">
    <property type="entry name" value="Radical_SAM_PqqE_MftC-like"/>
</dbReference>
<dbReference type="InterPro" id="IPR007197">
    <property type="entry name" value="rSAM"/>
</dbReference>
<evidence type="ECO:0000256" key="4">
    <source>
        <dbReference type="ARBA" id="ARBA00023014"/>
    </source>
</evidence>
<dbReference type="Pfam" id="PF04055">
    <property type="entry name" value="Radical_SAM"/>
    <property type="match status" value="1"/>
</dbReference>
<dbReference type="Pfam" id="PF13186">
    <property type="entry name" value="SPASM"/>
    <property type="match status" value="1"/>
</dbReference>
<evidence type="ECO:0000313" key="6">
    <source>
        <dbReference type="Proteomes" id="UP000478995"/>
    </source>
</evidence>
<dbReference type="GO" id="GO:0046872">
    <property type="term" value="F:metal ion binding"/>
    <property type="evidence" value="ECO:0007669"/>
    <property type="project" value="UniProtKB-KW"/>
</dbReference>
<dbReference type="CDD" id="cd01335">
    <property type="entry name" value="Radical_SAM"/>
    <property type="match status" value="1"/>
</dbReference>
<dbReference type="AlphaFoldDB" id="A0A6B3X197"/>
<organism evidence="5 6">
    <name type="scientific">Clostridium botulinum</name>
    <dbReference type="NCBI Taxonomy" id="1491"/>
    <lineage>
        <taxon>Bacteria</taxon>
        <taxon>Bacillati</taxon>
        <taxon>Bacillota</taxon>
        <taxon>Clostridia</taxon>
        <taxon>Eubacteriales</taxon>
        <taxon>Clostridiaceae</taxon>
        <taxon>Clostridium</taxon>
    </lineage>
</organism>
<accession>A0A6B3X197</accession>
<evidence type="ECO:0000256" key="3">
    <source>
        <dbReference type="ARBA" id="ARBA00023004"/>
    </source>
</evidence>
<dbReference type="PANTHER" id="PTHR11228:SF7">
    <property type="entry name" value="PQQA PEPTIDE CYCLASE"/>
    <property type="match status" value="1"/>
</dbReference>
<gene>
    <name evidence="5" type="ORF">FC794_10640</name>
</gene>
<protein>
    <submittedName>
        <fullName evidence="5">Radical SAM protein</fullName>
    </submittedName>
</protein>
<dbReference type="RefSeq" id="WP_012705737.1">
    <property type="nucleotide sequence ID" value="NZ_CP013246.1"/>
</dbReference>
<dbReference type="InterPro" id="IPR023885">
    <property type="entry name" value="4Fe4S-binding_SPASM_dom"/>
</dbReference>
<dbReference type="GO" id="GO:0051536">
    <property type="term" value="F:iron-sulfur cluster binding"/>
    <property type="evidence" value="ECO:0007669"/>
    <property type="project" value="UniProtKB-KW"/>
</dbReference>
<dbReference type="InterPro" id="IPR013785">
    <property type="entry name" value="Aldolase_TIM"/>
</dbReference>
<dbReference type="SFLD" id="SFLDS00029">
    <property type="entry name" value="Radical_SAM"/>
    <property type="match status" value="1"/>
</dbReference>
<keyword evidence="2" id="KW-0479">Metal-binding</keyword>
<keyword evidence="3" id="KW-0408">Iron</keyword>
<keyword evidence="1" id="KW-0949">S-adenosyl-L-methionine</keyword>
<dbReference type="GO" id="GO:0003824">
    <property type="term" value="F:catalytic activity"/>
    <property type="evidence" value="ECO:0007669"/>
    <property type="project" value="InterPro"/>
</dbReference>
<evidence type="ECO:0000256" key="2">
    <source>
        <dbReference type="ARBA" id="ARBA00022723"/>
    </source>
</evidence>
<dbReference type="InterPro" id="IPR058240">
    <property type="entry name" value="rSAM_sf"/>
</dbReference>
<dbReference type="SMART" id="SM00729">
    <property type="entry name" value="Elp3"/>
    <property type="match status" value="1"/>
</dbReference>
<evidence type="ECO:0000313" key="5">
    <source>
        <dbReference type="EMBL" id="NFG17243.1"/>
    </source>
</evidence>
<dbReference type="Proteomes" id="UP000478995">
    <property type="component" value="Unassembled WGS sequence"/>
</dbReference>
<dbReference type="PANTHER" id="PTHR11228">
    <property type="entry name" value="RADICAL SAM DOMAIN PROTEIN"/>
    <property type="match status" value="1"/>
</dbReference>
<evidence type="ECO:0000256" key="1">
    <source>
        <dbReference type="ARBA" id="ARBA00022691"/>
    </source>
</evidence>
<dbReference type="SFLD" id="SFLDG01386">
    <property type="entry name" value="main_SPASM_domain-containing"/>
    <property type="match status" value="1"/>
</dbReference>
<proteinExistence type="predicted"/>
<dbReference type="Gene3D" id="3.20.20.70">
    <property type="entry name" value="Aldolase class I"/>
    <property type="match status" value="1"/>
</dbReference>
<dbReference type="SUPFAM" id="SSF102114">
    <property type="entry name" value="Radical SAM enzymes"/>
    <property type="match status" value="1"/>
</dbReference>
<comment type="caution">
    <text evidence="5">The sequence shown here is derived from an EMBL/GenBank/DDBJ whole genome shotgun (WGS) entry which is preliminary data.</text>
</comment>
<reference evidence="5 6" key="1">
    <citation type="submission" date="2019-04" db="EMBL/GenBank/DDBJ databases">
        <title>Genome sequencing of Clostridium botulinum Groups I-IV and Clostridium butyricum.</title>
        <authorList>
            <person name="Brunt J."/>
            <person name="Van Vliet A.H.M."/>
            <person name="Stringer S.C."/>
            <person name="Carter A.T."/>
            <person name="Peck M.W."/>
        </authorList>
    </citation>
    <scope>NUCLEOTIDE SEQUENCE [LARGE SCALE GENOMIC DNA]</scope>
    <source>
        <strain evidence="5 6">IFR 18/037</strain>
    </source>
</reference>
<dbReference type="PROSITE" id="PS51918">
    <property type="entry name" value="RADICAL_SAM"/>
    <property type="match status" value="1"/>
</dbReference>
<name>A0A6B3X197_CLOBO</name>
<dbReference type="InterPro" id="IPR006638">
    <property type="entry name" value="Elp3/MiaA/NifB-like_rSAM"/>
</dbReference>
<dbReference type="NCBIfam" id="TIGR04085">
    <property type="entry name" value="rSAM_more_4Fe4S"/>
    <property type="match status" value="1"/>
</dbReference>
<dbReference type="EMBL" id="SWOY01000003">
    <property type="protein sequence ID" value="NFG17243.1"/>
    <property type="molecule type" value="Genomic_DNA"/>
</dbReference>